<evidence type="ECO:0000313" key="2">
    <source>
        <dbReference type="Proteomes" id="UP000265520"/>
    </source>
</evidence>
<sequence>MRCSTPATRLEHALCVGHIGVYMSRACACASIAAKSLKCEFSYLEMAFDNFGEVFAI</sequence>
<feature type="non-terminal residue" evidence="1">
    <location>
        <position position="57"/>
    </location>
</feature>
<dbReference type="Proteomes" id="UP000265520">
    <property type="component" value="Unassembled WGS sequence"/>
</dbReference>
<accession>A0A392R264</accession>
<comment type="caution">
    <text evidence="1">The sequence shown here is derived from an EMBL/GenBank/DDBJ whole genome shotgun (WGS) entry which is preliminary data.</text>
</comment>
<name>A0A392R264_9FABA</name>
<keyword evidence="2" id="KW-1185">Reference proteome</keyword>
<protein>
    <submittedName>
        <fullName evidence="1">Uncharacterized protein</fullName>
    </submittedName>
</protein>
<dbReference type="AlphaFoldDB" id="A0A392R264"/>
<organism evidence="1 2">
    <name type="scientific">Trifolium medium</name>
    <dbReference type="NCBI Taxonomy" id="97028"/>
    <lineage>
        <taxon>Eukaryota</taxon>
        <taxon>Viridiplantae</taxon>
        <taxon>Streptophyta</taxon>
        <taxon>Embryophyta</taxon>
        <taxon>Tracheophyta</taxon>
        <taxon>Spermatophyta</taxon>
        <taxon>Magnoliopsida</taxon>
        <taxon>eudicotyledons</taxon>
        <taxon>Gunneridae</taxon>
        <taxon>Pentapetalae</taxon>
        <taxon>rosids</taxon>
        <taxon>fabids</taxon>
        <taxon>Fabales</taxon>
        <taxon>Fabaceae</taxon>
        <taxon>Papilionoideae</taxon>
        <taxon>50 kb inversion clade</taxon>
        <taxon>NPAAA clade</taxon>
        <taxon>Hologalegina</taxon>
        <taxon>IRL clade</taxon>
        <taxon>Trifolieae</taxon>
        <taxon>Trifolium</taxon>
    </lineage>
</organism>
<reference evidence="1 2" key="1">
    <citation type="journal article" date="2018" name="Front. Plant Sci.">
        <title>Red Clover (Trifolium pratense) and Zigzag Clover (T. medium) - A Picture of Genomic Similarities and Differences.</title>
        <authorList>
            <person name="Dluhosova J."/>
            <person name="Istvanek J."/>
            <person name="Nedelnik J."/>
            <person name="Repkova J."/>
        </authorList>
    </citation>
    <scope>NUCLEOTIDE SEQUENCE [LARGE SCALE GENOMIC DNA]</scope>
    <source>
        <strain evidence="2">cv. 10/8</strain>
        <tissue evidence="1">Leaf</tissue>
    </source>
</reference>
<proteinExistence type="predicted"/>
<dbReference type="EMBL" id="LXQA010177601">
    <property type="protein sequence ID" value="MCI30172.1"/>
    <property type="molecule type" value="Genomic_DNA"/>
</dbReference>
<evidence type="ECO:0000313" key="1">
    <source>
        <dbReference type="EMBL" id="MCI30172.1"/>
    </source>
</evidence>